<reference evidence="4" key="1">
    <citation type="submission" date="2021-01" db="EMBL/GenBank/DDBJ databases">
        <authorList>
            <person name="Corre E."/>
            <person name="Pelletier E."/>
            <person name="Niang G."/>
            <person name="Scheremetjew M."/>
            <person name="Finn R."/>
            <person name="Kale V."/>
            <person name="Holt S."/>
            <person name="Cochrane G."/>
            <person name="Meng A."/>
            <person name="Brown T."/>
            <person name="Cohen L."/>
        </authorList>
    </citation>
    <scope>NUCLEOTIDE SEQUENCE</scope>
    <source>
        <strain evidence="4">OF101</strain>
    </source>
</reference>
<dbReference type="Pfam" id="PF07714">
    <property type="entry name" value="PK_Tyr_Ser-Thr"/>
    <property type="match status" value="1"/>
</dbReference>
<feature type="region of interest" description="Disordered" evidence="2">
    <location>
        <begin position="914"/>
        <end position="933"/>
    </location>
</feature>
<feature type="compositionally biased region" description="Low complexity" evidence="2">
    <location>
        <begin position="374"/>
        <end position="386"/>
    </location>
</feature>
<evidence type="ECO:0000313" key="4">
    <source>
        <dbReference type="EMBL" id="CAD9180648.1"/>
    </source>
</evidence>
<feature type="binding site" evidence="1">
    <location>
        <position position="573"/>
    </location>
    <ligand>
        <name>ATP</name>
        <dbReference type="ChEBI" id="CHEBI:30616"/>
    </ligand>
</feature>
<evidence type="ECO:0000256" key="2">
    <source>
        <dbReference type="SAM" id="MobiDB-lite"/>
    </source>
</evidence>
<feature type="region of interest" description="Disordered" evidence="2">
    <location>
        <begin position="938"/>
        <end position="1013"/>
    </location>
</feature>
<feature type="compositionally biased region" description="Polar residues" evidence="2">
    <location>
        <begin position="363"/>
        <end position="373"/>
    </location>
</feature>
<proteinExistence type="predicted"/>
<feature type="compositionally biased region" description="Basic residues" evidence="2">
    <location>
        <begin position="1004"/>
        <end position="1013"/>
    </location>
</feature>
<feature type="compositionally biased region" description="Low complexity" evidence="2">
    <location>
        <begin position="450"/>
        <end position="459"/>
    </location>
</feature>
<dbReference type="EMBL" id="HBGE01096498">
    <property type="protein sequence ID" value="CAD9180648.1"/>
    <property type="molecule type" value="Transcribed_RNA"/>
</dbReference>
<dbReference type="GO" id="GO:0005524">
    <property type="term" value="F:ATP binding"/>
    <property type="evidence" value="ECO:0007669"/>
    <property type="project" value="UniProtKB-UniRule"/>
</dbReference>
<dbReference type="InterPro" id="IPR017441">
    <property type="entry name" value="Protein_kinase_ATP_BS"/>
</dbReference>
<dbReference type="Gene3D" id="3.30.200.20">
    <property type="entry name" value="Phosphorylase Kinase, domain 1"/>
    <property type="match status" value="1"/>
</dbReference>
<dbReference type="GO" id="GO:0005737">
    <property type="term" value="C:cytoplasm"/>
    <property type="evidence" value="ECO:0007669"/>
    <property type="project" value="TreeGrafter"/>
</dbReference>
<evidence type="ECO:0000259" key="3">
    <source>
        <dbReference type="PROSITE" id="PS50011"/>
    </source>
</evidence>
<feature type="compositionally biased region" description="Basic and acidic residues" evidence="2">
    <location>
        <begin position="957"/>
        <end position="969"/>
    </location>
</feature>
<gene>
    <name evidence="4" type="ORF">ACAT0790_LOCUS57420</name>
</gene>
<feature type="region of interest" description="Disordered" evidence="2">
    <location>
        <begin position="326"/>
        <end position="504"/>
    </location>
</feature>
<dbReference type="InterPro" id="IPR000719">
    <property type="entry name" value="Prot_kinase_dom"/>
</dbReference>
<accession>A0A7S1S0D7</accession>
<name>A0A7S1S0D7_ALECA</name>
<dbReference type="GO" id="GO:0007165">
    <property type="term" value="P:signal transduction"/>
    <property type="evidence" value="ECO:0007669"/>
    <property type="project" value="TreeGrafter"/>
</dbReference>
<feature type="compositionally biased region" description="Polar residues" evidence="2">
    <location>
        <begin position="916"/>
        <end position="929"/>
    </location>
</feature>
<organism evidence="4">
    <name type="scientific">Alexandrium catenella</name>
    <name type="common">Red tide dinoflagellate</name>
    <name type="synonym">Gonyaulax catenella</name>
    <dbReference type="NCBI Taxonomy" id="2925"/>
    <lineage>
        <taxon>Eukaryota</taxon>
        <taxon>Sar</taxon>
        <taxon>Alveolata</taxon>
        <taxon>Dinophyceae</taxon>
        <taxon>Gonyaulacales</taxon>
        <taxon>Pyrocystaceae</taxon>
        <taxon>Alexandrium</taxon>
    </lineage>
</organism>
<feature type="region of interest" description="Disordered" evidence="2">
    <location>
        <begin position="135"/>
        <end position="194"/>
    </location>
</feature>
<keyword evidence="1" id="KW-0547">Nucleotide-binding</keyword>
<dbReference type="InterPro" id="IPR001245">
    <property type="entry name" value="Ser-Thr/Tyr_kinase_cat_dom"/>
</dbReference>
<feature type="region of interest" description="Disordered" evidence="2">
    <location>
        <begin position="1"/>
        <end position="40"/>
    </location>
</feature>
<feature type="compositionally biased region" description="Polar residues" evidence="2">
    <location>
        <begin position="972"/>
        <end position="986"/>
    </location>
</feature>
<feature type="compositionally biased region" description="Polar residues" evidence="2">
    <location>
        <begin position="143"/>
        <end position="177"/>
    </location>
</feature>
<feature type="compositionally biased region" description="Basic and acidic residues" evidence="2">
    <location>
        <begin position="178"/>
        <end position="194"/>
    </location>
</feature>
<feature type="compositionally biased region" description="Polar residues" evidence="2">
    <location>
        <begin position="422"/>
        <end position="433"/>
    </location>
</feature>
<dbReference type="AlphaFoldDB" id="A0A7S1S0D7"/>
<sequence>MQGLTQPSPATVFRRSPTASRREAMLTSSPSWYTPTTPTRGVGGPIVMSSNAQGAVIVQTPSRTHGRFTAIPCTVGSPLTVAAVQSPTARLTACASPVKSPTFAASPFALPTRFVEGIASAPGLEHTWRAVAGAASPVGIPDGTSTAQSVGKSRHQASSSASTLEPSGTSDVSPSEDASSRDEPATTPPHEQDRPIWWALGQTVALSHDCDLDELASRAKIVDKNALSSVKSAIEQLNRGTLQCQEGLCVVYSASSLGYFLLYRQDKREVAMALAASRPSTKDAAPRALNGSIAAVMTPQGLQLPLGETVRGLQPLAFEASTCWSSGSPMNHSPSLTSRPSQGRLSTPNRARCWSPGAVFPTGTPSRSRQSRFSAAPGSPKPSAAAQGTPARGSEQEVVQRVNSTPLSRNQLLGGDAEVVQRVNSTPMATRSQMLGGHSGSQSVARTRRSLPGPSSRAPSSPPTQERFGGAESSANVFTPRTSKRSLAPSMSPQASPHPRQGVRKSSIAPIVFAEAEEDAPAGGGEVSIKAAPCLSTEVIGRGAFGVVWRAHQVPGTSNENAEDPPDKEVAVKVVSAKDSSSFVAAAFEAELLRILTVALGRSGSHVPRYFAHSSSRSSSSASGGGTVRLAMSFVPGGALDKWLYGISDEEHKTVEVEQLVNGRLPGGQQGSWTLGRACSIVQELMLQLCGVFAALQPIAYHRDVSSHNVLVDFPNGPERPDFSLIDFGLSVRSGSWSREWRTSNLAGDPRYWTPSAWMAFAFGFKYVATHPNAGFQQQYLSRMDHFSFGVLGLETLFALWRSSDGHEGKHPGLLEMRAAWSRYWAAVIRLFQMFHMQGPQDVRHFLSQSQEDGVNDLVDSLRQLRHAARRAAEQPANAHCAALLLVLADLVDEKGTVTWGDLPTLLGEGFDSEVGGSSPTAWDASPSSPAMALIEESPSPTFERGTHSRIRSTGETLDRERQRLEPEASKVTATRRGSASVTSMRLSKHSESLSPDPITRSYSHVRRSSNYL</sequence>
<feature type="compositionally biased region" description="Low complexity" evidence="2">
    <location>
        <begin position="27"/>
        <end position="40"/>
    </location>
</feature>
<dbReference type="GO" id="GO:0004672">
    <property type="term" value="F:protein kinase activity"/>
    <property type="evidence" value="ECO:0007669"/>
    <property type="project" value="InterPro"/>
</dbReference>
<dbReference type="PROSITE" id="PS50011">
    <property type="entry name" value="PROTEIN_KINASE_DOM"/>
    <property type="match status" value="1"/>
</dbReference>
<dbReference type="SUPFAM" id="SSF56112">
    <property type="entry name" value="Protein kinase-like (PK-like)"/>
    <property type="match status" value="1"/>
</dbReference>
<feature type="compositionally biased region" description="Polar residues" evidence="2">
    <location>
        <begin position="326"/>
        <end position="349"/>
    </location>
</feature>
<dbReference type="SMART" id="SM00220">
    <property type="entry name" value="S_TKc"/>
    <property type="match status" value="1"/>
</dbReference>
<evidence type="ECO:0000256" key="1">
    <source>
        <dbReference type="PROSITE-ProRule" id="PRU10141"/>
    </source>
</evidence>
<dbReference type="InterPro" id="IPR011009">
    <property type="entry name" value="Kinase-like_dom_sf"/>
</dbReference>
<feature type="compositionally biased region" description="Polar residues" evidence="2">
    <location>
        <begin position="401"/>
        <end position="411"/>
    </location>
</feature>
<feature type="domain" description="Protein kinase" evidence="3">
    <location>
        <begin position="534"/>
        <end position="878"/>
    </location>
</feature>
<dbReference type="PANTHER" id="PTHR23257">
    <property type="entry name" value="SERINE-THREONINE PROTEIN KINASE"/>
    <property type="match status" value="1"/>
</dbReference>
<dbReference type="PROSITE" id="PS00107">
    <property type="entry name" value="PROTEIN_KINASE_ATP"/>
    <property type="match status" value="1"/>
</dbReference>
<keyword evidence="1" id="KW-0067">ATP-binding</keyword>
<protein>
    <recommendedName>
        <fullName evidence="3">Protein kinase domain-containing protein</fullName>
    </recommendedName>
</protein>
<dbReference type="Gene3D" id="1.10.510.10">
    <property type="entry name" value="Transferase(Phosphotransferase) domain 1"/>
    <property type="match status" value="1"/>
</dbReference>
<dbReference type="InterPro" id="IPR050167">
    <property type="entry name" value="Ser_Thr_protein_kinase"/>
</dbReference>